<dbReference type="GO" id="GO:0020037">
    <property type="term" value="F:heme binding"/>
    <property type="evidence" value="ECO:0007669"/>
    <property type="project" value="InterPro"/>
</dbReference>
<keyword evidence="5 9" id="KW-0812">Transmembrane</keyword>
<feature type="transmembrane region" description="Helical" evidence="9">
    <location>
        <begin position="158"/>
        <end position="181"/>
    </location>
</feature>
<keyword evidence="9" id="KW-1003">Cell membrane</keyword>
<dbReference type="RefSeq" id="WP_058479180.1">
    <property type="nucleotide sequence ID" value="NZ_CAAAIQ010000003.1"/>
</dbReference>
<evidence type="ECO:0000313" key="11">
    <source>
        <dbReference type="EMBL" id="KTD82843.1"/>
    </source>
</evidence>
<comment type="subcellular location">
    <subcellularLocation>
        <location evidence="9">Cell inner membrane</location>
    </subcellularLocation>
    <subcellularLocation>
        <location evidence="2">Membrane</location>
        <topology evidence="2">Multi-pass membrane protein</topology>
    </subcellularLocation>
</comment>
<keyword evidence="12" id="KW-1185">Reference proteome</keyword>
<dbReference type="GO" id="GO:0005886">
    <property type="term" value="C:plasma membrane"/>
    <property type="evidence" value="ECO:0007669"/>
    <property type="project" value="UniProtKB-SubCell"/>
</dbReference>
<gene>
    <name evidence="9 11" type="primary">ccmC</name>
    <name evidence="11" type="ORF">Lwal_0321</name>
</gene>
<feature type="transmembrane region" description="Helical" evidence="9">
    <location>
        <begin position="64"/>
        <end position="84"/>
    </location>
</feature>
<reference evidence="11 12" key="1">
    <citation type="submission" date="2015-11" db="EMBL/GenBank/DDBJ databases">
        <title>Genomic analysis of 38 Legionella species identifies large and diverse effector repertoires.</title>
        <authorList>
            <person name="Burstein D."/>
            <person name="Amaro F."/>
            <person name="Zusman T."/>
            <person name="Lifshitz Z."/>
            <person name="Cohen O."/>
            <person name="Gilbert J.A."/>
            <person name="Pupko T."/>
            <person name="Shuman H.A."/>
            <person name="Segal G."/>
        </authorList>
    </citation>
    <scope>NUCLEOTIDE SEQUENCE [LARGE SCALE GENOMIC DNA]</scope>
    <source>
        <strain evidence="11 12">ATCC 51914</strain>
    </source>
</reference>
<dbReference type="PRINTS" id="PR01386">
    <property type="entry name" value="CCMCBIOGNSIS"/>
</dbReference>
<feature type="transmembrane region" description="Helical" evidence="9">
    <location>
        <begin position="127"/>
        <end position="146"/>
    </location>
</feature>
<dbReference type="PATRIC" id="fig|66969.6.peg.349"/>
<evidence type="ECO:0000256" key="3">
    <source>
        <dbReference type="ARBA" id="ARBA00005840"/>
    </source>
</evidence>
<evidence type="ECO:0000259" key="10">
    <source>
        <dbReference type="Pfam" id="PF01578"/>
    </source>
</evidence>
<comment type="similarity">
    <text evidence="3 9">Belongs to the CcmC/CycZ/HelC family.</text>
</comment>
<keyword evidence="8 9" id="KW-0472">Membrane</keyword>
<organism evidence="11 12">
    <name type="scientific">Legionella waltersii</name>
    <dbReference type="NCBI Taxonomy" id="66969"/>
    <lineage>
        <taxon>Bacteria</taxon>
        <taxon>Pseudomonadati</taxon>
        <taxon>Pseudomonadota</taxon>
        <taxon>Gammaproteobacteria</taxon>
        <taxon>Legionellales</taxon>
        <taxon>Legionellaceae</taxon>
        <taxon>Legionella</taxon>
    </lineage>
</organism>
<comment type="function">
    <text evidence="1 9">Required for the export of heme to the periplasm for the biogenesis of c-type cytochromes.</text>
</comment>
<keyword evidence="9" id="KW-0997">Cell inner membrane</keyword>
<evidence type="ECO:0000256" key="8">
    <source>
        <dbReference type="ARBA" id="ARBA00023136"/>
    </source>
</evidence>
<evidence type="ECO:0000256" key="4">
    <source>
        <dbReference type="ARBA" id="ARBA00016463"/>
    </source>
</evidence>
<keyword evidence="9" id="KW-0813">Transport</keyword>
<feature type="transmembrane region" description="Helical" evidence="9">
    <location>
        <begin position="201"/>
        <end position="221"/>
    </location>
</feature>
<name>A0A0W1ANC1_9GAMM</name>
<dbReference type="STRING" id="66969.Lwal_0321"/>
<accession>A0A0W1ANC1</accession>
<dbReference type="GO" id="GO:0015232">
    <property type="term" value="F:heme transmembrane transporter activity"/>
    <property type="evidence" value="ECO:0007669"/>
    <property type="project" value="InterPro"/>
</dbReference>
<protein>
    <recommendedName>
        <fullName evidence="4 9">Heme exporter protein C</fullName>
    </recommendedName>
    <alternativeName>
        <fullName evidence="9">Cytochrome c-type biogenesis protein</fullName>
    </alternativeName>
</protein>
<comment type="caution">
    <text evidence="11">The sequence shown here is derived from an EMBL/GenBank/DDBJ whole genome shotgun (WGS) entry which is preliminary data.</text>
</comment>
<dbReference type="Pfam" id="PF01578">
    <property type="entry name" value="Cytochrom_C_asm"/>
    <property type="match status" value="1"/>
</dbReference>
<dbReference type="OrthoDB" id="9778550at2"/>
<dbReference type="InterPro" id="IPR003557">
    <property type="entry name" value="Cyt_c_biogenesis_CcmC"/>
</dbReference>
<dbReference type="GO" id="GO:0017004">
    <property type="term" value="P:cytochrome complex assembly"/>
    <property type="evidence" value="ECO:0007669"/>
    <property type="project" value="UniProtKB-KW"/>
</dbReference>
<evidence type="ECO:0000256" key="5">
    <source>
        <dbReference type="ARBA" id="ARBA00022692"/>
    </source>
</evidence>
<dbReference type="Proteomes" id="UP000054729">
    <property type="component" value="Unassembled WGS sequence"/>
</dbReference>
<dbReference type="InterPro" id="IPR002541">
    <property type="entry name" value="Cyt_c_assembly"/>
</dbReference>
<evidence type="ECO:0000256" key="7">
    <source>
        <dbReference type="ARBA" id="ARBA00022989"/>
    </source>
</evidence>
<dbReference type="PANTHER" id="PTHR30071">
    <property type="entry name" value="HEME EXPORTER PROTEIN C"/>
    <property type="match status" value="1"/>
</dbReference>
<feature type="transmembrane region" description="Helical" evidence="9">
    <location>
        <begin position="91"/>
        <end position="115"/>
    </location>
</feature>
<dbReference type="AlphaFoldDB" id="A0A0W1ANC1"/>
<evidence type="ECO:0000256" key="1">
    <source>
        <dbReference type="ARBA" id="ARBA00002442"/>
    </source>
</evidence>
<evidence type="ECO:0000256" key="2">
    <source>
        <dbReference type="ARBA" id="ARBA00004141"/>
    </source>
</evidence>
<keyword evidence="7 9" id="KW-1133">Transmembrane helix</keyword>
<evidence type="ECO:0000313" key="12">
    <source>
        <dbReference type="Proteomes" id="UP000054729"/>
    </source>
</evidence>
<feature type="transmembrane region" description="Helical" evidence="9">
    <location>
        <begin position="21"/>
        <end position="44"/>
    </location>
</feature>
<evidence type="ECO:0000256" key="6">
    <source>
        <dbReference type="ARBA" id="ARBA00022748"/>
    </source>
</evidence>
<dbReference type="PANTHER" id="PTHR30071:SF1">
    <property type="entry name" value="CYTOCHROME B_B6 PROTEIN-RELATED"/>
    <property type="match status" value="1"/>
</dbReference>
<proteinExistence type="inferred from homology"/>
<keyword evidence="6 9" id="KW-0201">Cytochrome c-type biogenesis</keyword>
<evidence type="ECO:0000256" key="9">
    <source>
        <dbReference type="RuleBase" id="RU364092"/>
    </source>
</evidence>
<dbReference type="NCBIfam" id="TIGR01191">
    <property type="entry name" value="ccmC"/>
    <property type="match status" value="1"/>
</dbReference>
<dbReference type="EMBL" id="LNZB01000006">
    <property type="protein sequence ID" value="KTD82843.1"/>
    <property type="molecule type" value="Genomic_DNA"/>
</dbReference>
<sequence length="251" mass="28407">MWKFLYQLASPKFFHAFTGRVLPWISSTALLALVIGICWGLIVAPADYQQGEAYRIIYVHVPSAFLSMALYAWMGFLSILLLVWRIKIAGMLIQIIAQLGACMAFLALVTGSIWGKPMWGAWWVWDARLTSELVLLLLYLAILATHQSIKNKEAGDKTIAILTLVGLIDLPIIHYSVYWWNTLHQGATLSAFAKPKIDASMLYPLLISLLGFFLYSLWIILEKARNEVLLREKRQSWVKQHIAGEMNASVP</sequence>
<feature type="domain" description="Cytochrome c assembly protein" evidence="10">
    <location>
        <begin position="8"/>
        <end position="184"/>
    </location>
</feature>
<dbReference type="InterPro" id="IPR045062">
    <property type="entry name" value="Cyt_c_biogenesis_CcsA/CcmC"/>
</dbReference>